<dbReference type="OrthoDB" id="5294764at2"/>
<dbReference type="Proteomes" id="UP000004263">
    <property type="component" value="Unassembled WGS sequence"/>
</dbReference>
<dbReference type="RefSeq" id="WP_007018604.1">
    <property type="nucleotide sequence ID" value="NZ_CH724117.1"/>
</dbReference>
<dbReference type="PANTHER" id="PTHR34290">
    <property type="entry name" value="SI:CH73-390P7.2"/>
    <property type="match status" value="1"/>
</dbReference>
<reference evidence="1 2" key="1">
    <citation type="submission" date="2006-03" db="EMBL/GenBank/DDBJ databases">
        <authorList>
            <person name="Pinhassi J."/>
            <person name="Pedros-Alio C."/>
            <person name="Ferriera S."/>
            <person name="Johnson J."/>
            <person name="Kravitz S."/>
            <person name="Halpern A."/>
            <person name="Remington K."/>
            <person name="Beeson K."/>
            <person name="Tran B."/>
            <person name="Rogers Y.-H."/>
            <person name="Friedman R."/>
            <person name="Venter J.C."/>
        </authorList>
    </citation>
    <scope>NUCLEOTIDE SEQUENCE [LARGE SCALE GENOMIC DNA]</scope>
    <source>
        <strain evidence="1 2">RED65</strain>
    </source>
</reference>
<dbReference type="Pfam" id="PF04134">
    <property type="entry name" value="DCC1-like"/>
    <property type="match status" value="1"/>
</dbReference>
<dbReference type="InterPro" id="IPR007263">
    <property type="entry name" value="DCC1-like"/>
</dbReference>
<sequence>MSNVTLFYDGNCPLCLYEVRHLRRWDTQHRVIFEDIHQPDFAQRYPDLDIAELDARLHALDGQGIWHTGLAATYVVWESVGKGNWMLPLRWNWSRRLLEPAYWLFAKYRHRITGLLFNRQCHSNCRQVNKYD</sequence>
<dbReference type="AlphaFoldDB" id="Q1MZB9"/>
<evidence type="ECO:0000313" key="1">
    <source>
        <dbReference type="EMBL" id="EAT11347.1"/>
    </source>
</evidence>
<name>Q1MZB9_9GAMM</name>
<proteinExistence type="predicted"/>
<dbReference type="PANTHER" id="PTHR34290:SF2">
    <property type="entry name" value="OS04G0668800 PROTEIN"/>
    <property type="match status" value="1"/>
</dbReference>
<dbReference type="EMBL" id="AAQH01000019">
    <property type="protein sequence ID" value="EAT11347.1"/>
    <property type="molecule type" value="Genomic_DNA"/>
</dbReference>
<evidence type="ECO:0000313" key="2">
    <source>
        <dbReference type="Proteomes" id="UP000004263"/>
    </source>
</evidence>
<keyword evidence="2" id="KW-1185">Reference proteome</keyword>
<comment type="caution">
    <text evidence="1">The sequence shown here is derived from an EMBL/GenBank/DDBJ whole genome shotgun (WGS) entry which is preliminary data.</text>
</comment>
<dbReference type="GO" id="GO:0015035">
    <property type="term" value="F:protein-disulfide reductase activity"/>
    <property type="evidence" value="ECO:0007669"/>
    <property type="project" value="InterPro"/>
</dbReference>
<gene>
    <name evidence="1" type="ORF">RED65_13007</name>
</gene>
<dbReference type="HOGENOM" id="CLU_086500_2_1_6"/>
<dbReference type="STRING" id="207949.RED65_13007"/>
<accession>Q1MZB9</accession>
<organism evidence="1 2">
    <name type="scientific">Bermanella marisrubri</name>
    <dbReference type="NCBI Taxonomy" id="207949"/>
    <lineage>
        <taxon>Bacteria</taxon>
        <taxon>Pseudomonadati</taxon>
        <taxon>Pseudomonadota</taxon>
        <taxon>Gammaproteobacteria</taxon>
        <taxon>Oceanospirillales</taxon>
        <taxon>Oceanospirillaceae</taxon>
        <taxon>Bermanella</taxon>
    </lineage>
</organism>
<dbReference type="InterPro" id="IPR044691">
    <property type="entry name" value="DCC1_Trx"/>
</dbReference>
<protein>
    <submittedName>
        <fullName evidence="1">Potential redox protein</fullName>
    </submittedName>
</protein>